<feature type="non-terminal residue" evidence="1">
    <location>
        <position position="1"/>
    </location>
</feature>
<dbReference type="EMBL" id="BARS01021055">
    <property type="protein sequence ID" value="GAG13472.1"/>
    <property type="molecule type" value="Genomic_DNA"/>
</dbReference>
<evidence type="ECO:0000313" key="1">
    <source>
        <dbReference type="EMBL" id="GAG13472.1"/>
    </source>
</evidence>
<dbReference type="SUPFAM" id="SSF57802">
    <property type="entry name" value="Rubredoxin-like"/>
    <property type="match status" value="1"/>
</dbReference>
<protein>
    <recommendedName>
        <fullName evidence="2">Rubredoxin-like domain-containing protein</fullName>
    </recommendedName>
</protein>
<accession>X0VQR7</accession>
<proteinExistence type="predicted"/>
<gene>
    <name evidence="1" type="ORF">S01H1_33875</name>
</gene>
<evidence type="ECO:0008006" key="2">
    <source>
        <dbReference type="Google" id="ProtNLM"/>
    </source>
</evidence>
<organism evidence="1">
    <name type="scientific">marine sediment metagenome</name>
    <dbReference type="NCBI Taxonomy" id="412755"/>
    <lineage>
        <taxon>unclassified sequences</taxon>
        <taxon>metagenomes</taxon>
        <taxon>ecological metagenomes</taxon>
    </lineage>
</organism>
<name>X0VQR7_9ZZZZ</name>
<dbReference type="AlphaFoldDB" id="X0VQR7"/>
<reference evidence="1" key="1">
    <citation type="journal article" date="2014" name="Front. Microbiol.">
        <title>High frequency of phylogenetically diverse reductive dehalogenase-homologous genes in deep subseafloor sedimentary metagenomes.</title>
        <authorList>
            <person name="Kawai M."/>
            <person name="Futagami T."/>
            <person name="Toyoda A."/>
            <person name="Takaki Y."/>
            <person name="Nishi S."/>
            <person name="Hori S."/>
            <person name="Arai W."/>
            <person name="Tsubouchi T."/>
            <person name="Morono Y."/>
            <person name="Uchiyama I."/>
            <person name="Ito T."/>
            <person name="Fujiyama A."/>
            <person name="Inagaki F."/>
            <person name="Takami H."/>
        </authorList>
    </citation>
    <scope>NUCLEOTIDE SEQUENCE</scope>
    <source>
        <strain evidence="1">Expedition CK06-06</strain>
    </source>
</reference>
<sequence length="93" mass="10820">ESNHKLAAKFGEIGVRLWHKRCQLHNENVQELMKSMEEKILNGKVVVTAKDPKDLWDSGLAMWICYDCNISIQQDDKPDECPNCKNKDLHKRI</sequence>
<comment type="caution">
    <text evidence="1">The sequence shown here is derived from an EMBL/GenBank/DDBJ whole genome shotgun (WGS) entry which is preliminary data.</text>
</comment>